<dbReference type="Pfam" id="PF17667">
    <property type="entry name" value="Pkinase_fungal"/>
    <property type="match status" value="1"/>
</dbReference>
<dbReference type="InterPro" id="IPR011009">
    <property type="entry name" value="Kinase-like_dom_sf"/>
</dbReference>
<dbReference type="Gene3D" id="1.10.510.10">
    <property type="entry name" value="Transferase(Phosphotransferase) domain 1"/>
    <property type="match status" value="1"/>
</dbReference>
<feature type="compositionally biased region" description="Acidic residues" evidence="1">
    <location>
        <begin position="1048"/>
        <end position="1064"/>
    </location>
</feature>
<feature type="region of interest" description="Disordered" evidence="1">
    <location>
        <begin position="1026"/>
        <end position="1108"/>
    </location>
</feature>
<feature type="compositionally biased region" description="Polar residues" evidence="1">
    <location>
        <begin position="1"/>
        <end position="10"/>
    </location>
</feature>
<dbReference type="SUPFAM" id="SSF56112">
    <property type="entry name" value="Protein kinase-like (PK-like)"/>
    <property type="match status" value="1"/>
</dbReference>
<accession>A0A5C3KS03</accession>
<gene>
    <name evidence="3" type="ORF">FA15DRAFT_705469</name>
</gene>
<dbReference type="AlphaFoldDB" id="A0A5C3KS03"/>
<feature type="region of interest" description="Disordered" evidence="1">
    <location>
        <begin position="978"/>
        <end position="1011"/>
    </location>
</feature>
<feature type="region of interest" description="Disordered" evidence="1">
    <location>
        <begin position="255"/>
        <end position="281"/>
    </location>
</feature>
<dbReference type="EMBL" id="ML210219">
    <property type="protein sequence ID" value="TFK23390.1"/>
    <property type="molecule type" value="Genomic_DNA"/>
</dbReference>
<name>A0A5C3KS03_COPMA</name>
<feature type="compositionally biased region" description="Basic and acidic residues" evidence="1">
    <location>
        <begin position="1099"/>
        <end position="1108"/>
    </location>
</feature>
<evidence type="ECO:0000256" key="1">
    <source>
        <dbReference type="SAM" id="MobiDB-lite"/>
    </source>
</evidence>
<evidence type="ECO:0000313" key="3">
    <source>
        <dbReference type="EMBL" id="TFK23390.1"/>
    </source>
</evidence>
<protein>
    <recommendedName>
        <fullName evidence="2">Fungal-type protein kinase domain-containing protein</fullName>
    </recommendedName>
</protein>
<dbReference type="PANTHER" id="PTHR38248:SF2">
    <property type="entry name" value="FUNK1 11"/>
    <property type="match status" value="1"/>
</dbReference>
<dbReference type="PANTHER" id="PTHR38248">
    <property type="entry name" value="FUNK1 6"/>
    <property type="match status" value="1"/>
</dbReference>
<sequence>MAQALGSTSRPRARPSPLVFGGPNPCIPAIPPTRPQLNAATTNRLPTMSDQDHQTPETPRVRVFTSPEQLERESIQEFGRPLKNMPASDNPLEGKMIGPMNVLQFFAGFKFLDRFFSWAKNNGGVAPDPTSGESPASSSKRRLPHNPFQSIRKLSPKLLDGRNTLNDFLLNKKHEKKAKKEQTAALNEFASAVDREGYMSNFTLINTSSLPFSTQEQRVHVVVLTDNELHLSLLLSSNRAEEDDDETDHIDLESLDGLEYPPENPEDDGTAPSNSQSCSPEHGYVQTYPVQLLPDISSIDKRGEFLPTLSKHVEQYHANQELLWINTVVDPFGAYLFDGVMPSPAIHNSHLTEKAGDVIDDQLWLQQAQLRQAATQRDRITVILNEFMTAHSHQPYNTGVTQGLRTHAFAVVLFDPYIRFLRVDWSGVIVSEKVNFRLPPGQGIASSPLEVFLRGFNEMSKGERGWDETVCALKPLSVLSQKVETALEHFCWEDNGEAADKPSKGKGRAFIPPVLEFRVPDVTEVWNDKTQEYDSSHTVYAWYPMKERSFKSKPQVVKGTIMLEALNNRRSPYAPLYHWDRVCLPSRNSLVYPVYDPAEESVFVLKDSWRTIDSPYAISESNILRKLNEAGVRNVPILAYGEDVQSLWNSILVGNGEHIVCHSDSSFHATVCHEVAEDKWNRFVRDWKLGGRIVPADPPSQRKHHRLVESTIGRRLEDCRGLENAQPFVGFIYDALVAHQDAYELCGILHRDISLGNIMSTTDLRHGLLIDWDQARPANYDRVRNEHASGTYQYQSAWILQQPNEIQNTLQDDLESFVYLILVQYLRRMALLPNSPRPRVIDLPHHHDYELYGDEAEAASVRALDLETLQDWFTRFFNPTRQESMDQRSMKFRFCLQDRQWNRENRAVLDLLRQCPPLEEWISEVRVMLSARYSYEMTRIRISSPWNMQKLEANFKGSGLSDHDAMLETLFCALNREDWPVEGQSSDTDDDGMDGEMTDSSVASDESEQEGDEVFLELVGDSMMATDGESEEEDDGNVLGLPDYSGMYEDDSSSGEEEYFDAAEDMLQADYHFMEQLSQFHEKNSRARDEEDDDESEERDYKRPRFVP</sequence>
<dbReference type="InterPro" id="IPR040976">
    <property type="entry name" value="Pkinase_fungal"/>
</dbReference>
<dbReference type="OrthoDB" id="3053323at2759"/>
<feature type="compositionally biased region" description="Basic and acidic residues" evidence="1">
    <location>
        <begin position="1080"/>
        <end position="1089"/>
    </location>
</feature>
<feature type="domain" description="Fungal-type protein kinase" evidence="2">
    <location>
        <begin position="583"/>
        <end position="823"/>
    </location>
</feature>
<reference evidence="3 4" key="1">
    <citation type="journal article" date="2019" name="Nat. Ecol. Evol.">
        <title>Megaphylogeny resolves global patterns of mushroom evolution.</title>
        <authorList>
            <person name="Varga T."/>
            <person name="Krizsan K."/>
            <person name="Foldi C."/>
            <person name="Dima B."/>
            <person name="Sanchez-Garcia M."/>
            <person name="Sanchez-Ramirez S."/>
            <person name="Szollosi G.J."/>
            <person name="Szarkandi J.G."/>
            <person name="Papp V."/>
            <person name="Albert L."/>
            <person name="Andreopoulos W."/>
            <person name="Angelini C."/>
            <person name="Antonin V."/>
            <person name="Barry K.W."/>
            <person name="Bougher N.L."/>
            <person name="Buchanan P."/>
            <person name="Buyck B."/>
            <person name="Bense V."/>
            <person name="Catcheside P."/>
            <person name="Chovatia M."/>
            <person name="Cooper J."/>
            <person name="Damon W."/>
            <person name="Desjardin D."/>
            <person name="Finy P."/>
            <person name="Geml J."/>
            <person name="Haridas S."/>
            <person name="Hughes K."/>
            <person name="Justo A."/>
            <person name="Karasinski D."/>
            <person name="Kautmanova I."/>
            <person name="Kiss B."/>
            <person name="Kocsube S."/>
            <person name="Kotiranta H."/>
            <person name="LaButti K.M."/>
            <person name="Lechner B.E."/>
            <person name="Liimatainen K."/>
            <person name="Lipzen A."/>
            <person name="Lukacs Z."/>
            <person name="Mihaltcheva S."/>
            <person name="Morgado L.N."/>
            <person name="Niskanen T."/>
            <person name="Noordeloos M.E."/>
            <person name="Ohm R.A."/>
            <person name="Ortiz-Santana B."/>
            <person name="Ovrebo C."/>
            <person name="Racz N."/>
            <person name="Riley R."/>
            <person name="Savchenko A."/>
            <person name="Shiryaev A."/>
            <person name="Soop K."/>
            <person name="Spirin V."/>
            <person name="Szebenyi C."/>
            <person name="Tomsovsky M."/>
            <person name="Tulloss R.E."/>
            <person name="Uehling J."/>
            <person name="Grigoriev I.V."/>
            <person name="Vagvolgyi C."/>
            <person name="Papp T."/>
            <person name="Martin F.M."/>
            <person name="Miettinen O."/>
            <person name="Hibbett D.S."/>
            <person name="Nagy L.G."/>
        </authorList>
    </citation>
    <scope>NUCLEOTIDE SEQUENCE [LARGE SCALE GENOMIC DNA]</scope>
    <source>
        <strain evidence="3 4">CBS 121175</strain>
    </source>
</reference>
<organism evidence="3 4">
    <name type="scientific">Coprinopsis marcescibilis</name>
    <name type="common">Agaric fungus</name>
    <name type="synonym">Psathyrella marcescibilis</name>
    <dbReference type="NCBI Taxonomy" id="230819"/>
    <lineage>
        <taxon>Eukaryota</taxon>
        <taxon>Fungi</taxon>
        <taxon>Dikarya</taxon>
        <taxon>Basidiomycota</taxon>
        <taxon>Agaricomycotina</taxon>
        <taxon>Agaricomycetes</taxon>
        <taxon>Agaricomycetidae</taxon>
        <taxon>Agaricales</taxon>
        <taxon>Agaricineae</taxon>
        <taxon>Psathyrellaceae</taxon>
        <taxon>Coprinopsis</taxon>
    </lineage>
</organism>
<proteinExistence type="predicted"/>
<feature type="region of interest" description="Disordered" evidence="1">
    <location>
        <begin position="123"/>
        <end position="150"/>
    </location>
</feature>
<evidence type="ECO:0000313" key="4">
    <source>
        <dbReference type="Proteomes" id="UP000307440"/>
    </source>
</evidence>
<feature type="compositionally biased region" description="Acidic residues" evidence="1">
    <location>
        <begin position="987"/>
        <end position="997"/>
    </location>
</feature>
<keyword evidence="4" id="KW-1185">Reference proteome</keyword>
<feature type="region of interest" description="Disordered" evidence="1">
    <location>
        <begin position="1"/>
        <end position="32"/>
    </location>
</feature>
<evidence type="ECO:0000259" key="2">
    <source>
        <dbReference type="Pfam" id="PF17667"/>
    </source>
</evidence>
<dbReference type="Proteomes" id="UP000307440">
    <property type="component" value="Unassembled WGS sequence"/>
</dbReference>